<name>A0A0F5JD29_9BACT</name>
<keyword evidence="4 6" id="KW-0802">TPR repeat</keyword>
<dbReference type="GO" id="GO:0003677">
    <property type="term" value="F:DNA binding"/>
    <property type="evidence" value="ECO:0007669"/>
    <property type="project" value="InterPro"/>
</dbReference>
<dbReference type="HOGENOM" id="CLU_030491_4_0_10"/>
<evidence type="ECO:0000256" key="8">
    <source>
        <dbReference type="SAM" id="Phobius"/>
    </source>
</evidence>
<dbReference type="InterPro" id="IPR016032">
    <property type="entry name" value="Sig_transdc_resp-reg_C-effctor"/>
</dbReference>
<keyword evidence="8" id="KW-0812">Transmembrane</keyword>
<evidence type="ECO:0000256" key="3">
    <source>
        <dbReference type="ARBA" id="ARBA00022737"/>
    </source>
</evidence>
<feature type="repeat" description="TPR" evidence="6">
    <location>
        <begin position="221"/>
        <end position="254"/>
    </location>
</feature>
<organism evidence="9 10">
    <name type="scientific">Parabacteroides gordonii MS-1 = DSM 23371</name>
    <dbReference type="NCBI Taxonomy" id="1203610"/>
    <lineage>
        <taxon>Bacteria</taxon>
        <taxon>Pseudomonadati</taxon>
        <taxon>Bacteroidota</taxon>
        <taxon>Bacteroidia</taxon>
        <taxon>Bacteroidales</taxon>
        <taxon>Tannerellaceae</taxon>
        <taxon>Parabacteroides</taxon>
    </lineage>
</organism>
<feature type="coiled-coil region" evidence="7">
    <location>
        <begin position="388"/>
        <end position="415"/>
    </location>
</feature>
<evidence type="ECO:0000256" key="4">
    <source>
        <dbReference type="ARBA" id="ARBA00022803"/>
    </source>
</evidence>
<dbReference type="STRING" id="1203610.HMPREF1536_03136"/>
<comment type="caution">
    <text evidence="9">The sequence shown here is derived from an EMBL/GenBank/DDBJ whole genome shotgun (WGS) entry which is preliminary data.</text>
</comment>
<dbReference type="GO" id="GO:0006355">
    <property type="term" value="P:regulation of DNA-templated transcription"/>
    <property type="evidence" value="ECO:0007669"/>
    <property type="project" value="InterPro"/>
</dbReference>
<dbReference type="Proteomes" id="UP000033035">
    <property type="component" value="Unassembled WGS sequence"/>
</dbReference>
<sequence>MKIYILPILFIQILLCLSCGSGKNEMIFSESESLLETDPDSVLYILGSILYPEELNAEEYNRYILLKIQAEYKLYQDITSDSTILSVRDYYLEKNDNPNIALALYYCGCYYKECGNGENAMRCFLEADGYAEKGGNINLRGLIRNAIGVLLLNQFDSEGAILSFRKSASFYKQVGNLKSELITYIQIGDCFQYLEQPDSALFYYMECLHLVDREKLCQEKSIVRQNLGVLYAQKGELTKAIRFLKEALEYTSNQDNQIKIYVSLLDLYTASHQGDSANVYMSYLLQRKDSIKDVYVKANLFQLLSEREELLKNYPEALTYYKMYAENLLQIIDVNQDKRLLELQKKYDYEKIRLHNIRLKLERANIFIGLILGILFFIVLIFLLFRRYKKHKNEILELEEKITSLNILSQKYDEKEQTFTSYLVKHFNVLKKMSSLKIYMNKDVSHKDEFWIKKINEIIYGQDALNWDVLYDVMNKLHNDFFIRLKELYPQLKEIEYRILCLTYSGFSTVEISIVLNLSVNTINMKRSAIRKSLGIVAFTNLRDFLNEKLN</sequence>
<proteinExistence type="inferred from homology"/>
<keyword evidence="2" id="KW-0963">Cytoplasm</keyword>
<evidence type="ECO:0000256" key="7">
    <source>
        <dbReference type="SAM" id="Coils"/>
    </source>
</evidence>
<dbReference type="Gene3D" id="1.25.40.10">
    <property type="entry name" value="Tetratricopeptide repeat domain"/>
    <property type="match status" value="2"/>
</dbReference>
<dbReference type="PATRIC" id="fig|1203610.3.peg.3202"/>
<protein>
    <submittedName>
        <fullName evidence="9">Uncharacterized protein</fullName>
    </submittedName>
</protein>
<evidence type="ECO:0000256" key="2">
    <source>
        <dbReference type="ARBA" id="ARBA00022490"/>
    </source>
</evidence>
<dbReference type="Pfam" id="PF13181">
    <property type="entry name" value="TPR_8"/>
    <property type="match status" value="1"/>
</dbReference>
<gene>
    <name evidence="9" type="ORF">HMPREF1536_03136</name>
</gene>
<evidence type="ECO:0000256" key="1">
    <source>
        <dbReference type="ARBA" id="ARBA00004496"/>
    </source>
</evidence>
<keyword evidence="3" id="KW-0677">Repeat</keyword>
<dbReference type="RefSeq" id="WP_028726127.1">
    <property type="nucleotide sequence ID" value="NZ_AUAE01000008.1"/>
</dbReference>
<comment type="subcellular location">
    <subcellularLocation>
        <location evidence="1">Cytoplasm</location>
    </subcellularLocation>
</comment>
<accession>A0A0F5JD29</accession>
<evidence type="ECO:0000256" key="5">
    <source>
        <dbReference type="ARBA" id="ARBA00038253"/>
    </source>
</evidence>
<keyword evidence="8" id="KW-1133">Transmembrane helix</keyword>
<dbReference type="EMBL" id="AQHW01000015">
    <property type="protein sequence ID" value="KKB55664.1"/>
    <property type="molecule type" value="Genomic_DNA"/>
</dbReference>
<evidence type="ECO:0000313" key="9">
    <source>
        <dbReference type="EMBL" id="KKB55664.1"/>
    </source>
</evidence>
<dbReference type="SMART" id="SM00028">
    <property type="entry name" value="TPR"/>
    <property type="match status" value="3"/>
</dbReference>
<dbReference type="PANTHER" id="PTHR46630:SF1">
    <property type="entry name" value="TETRATRICOPEPTIDE REPEAT PROTEIN 29"/>
    <property type="match status" value="1"/>
</dbReference>
<dbReference type="SUPFAM" id="SSF48452">
    <property type="entry name" value="TPR-like"/>
    <property type="match status" value="1"/>
</dbReference>
<keyword evidence="8" id="KW-0472">Membrane</keyword>
<dbReference type="PANTHER" id="PTHR46630">
    <property type="entry name" value="TETRATRICOPEPTIDE REPEAT PROTEIN 29"/>
    <property type="match status" value="1"/>
</dbReference>
<keyword evidence="10" id="KW-1185">Reference proteome</keyword>
<dbReference type="InterPro" id="IPR019734">
    <property type="entry name" value="TPR_rpt"/>
</dbReference>
<dbReference type="InterPro" id="IPR011990">
    <property type="entry name" value="TPR-like_helical_dom_sf"/>
</dbReference>
<evidence type="ECO:0000313" key="10">
    <source>
        <dbReference type="Proteomes" id="UP000033035"/>
    </source>
</evidence>
<keyword evidence="7" id="KW-0175">Coiled coil</keyword>
<dbReference type="GO" id="GO:0005737">
    <property type="term" value="C:cytoplasm"/>
    <property type="evidence" value="ECO:0007669"/>
    <property type="project" value="UniProtKB-SubCell"/>
</dbReference>
<dbReference type="SUPFAM" id="SSF46894">
    <property type="entry name" value="C-terminal effector domain of the bipartite response regulators"/>
    <property type="match status" value="1"/>
</dbReference>
<evidence type="ECO:0000256" key="6">
    <source>
        <dbReference type="PROSITE-ProRule" id="PRU00339"/>
    </source>
</evidence>
<dbReference type="InterPro" id="IPR051476">
    <property type="entry name" value="Bac_ResReg_Asp_Phosphatase"/>
</dbReference>
<dbReference type="AlphaFoldDB" id="A0A0F5JD29"/>
<reference evidence="9 10" key="1">
    <citation type="submission" date="2013-04" db="EMBL/GenBank/DDBJ databases">
        <title>The Genome Sequence of Parabacteroides gordonii DSM 23371.</title>
        <authorList>
            <consortium name="The Broad Institute Genomics Platform"/>
            <person name="Earl A."/>
            <person name="Ward D."/>
            <person name="Feldgarden M."/>
            <person name="Gevers D."/>
            <person name="Martens E."/>
            <person name="Sakamoto M."/>
            <person name="Benno Y."/>
            <person name="Suzuki N."/>
            <person name="Matsunaga N."/>
            <person name="Koshihara K."/>
            <person name="Seki M."/>
            <person name="Komiya H."/>
            <person name="Walker B."/>
            <person name="Young S."/>
            <person name="Zeng Q."/>
            <person name="Gargeya S."/>
            <person name="Fitzgerald M."/>
            <person name="Haas B."/>
            <person name="Abouelleil A."/>
            <person name="Allen A.W."/>
            <person name="Alvarado L."/>
            <person name="Arachchi H.M."/>
            <person name="Berlin A.M."/>
            <person name="Chapman S.B."/>
            <person name="Gainer-Dewar J."/>
            <person name="Goldberg J."/>
            <person name="Griggs A."/>
            <person name="Gujja S."/>
            <person name="Hansen M."/>
            <person name="Howarth C."/>
            <person name="Imamovic A."/>
            <person name="Ireland A."/>
            <person name="Larimer J."/>
            <person name="McCowan C."/>
            <person name="Murphy C."/>
            <person name="Pearson M."/>
            <person name="Poon T.W."/>
            <person name="Priest M."/>
            <person name="Roberts A."/>
            <person name="Saif S."/>
            <person name="Shea T."/>
            <person name="Sisk P."/>
            <person name="Sykes S."/>
            <person name="Wortman J."/>
            <person name="Nusbaum C."/>
            <person name="Birren B."/>
        </authorList>
    </citation>
    <scope>NUCLEOTIDE SEQUENCE [LARGE SCALE GENOMIC DNA]</scope>
    <source>
        <strain evidence="9 10">MS-1</strain>
    </source>
</reference>
<dbReference type="PROSITE" id="PS50005">
    <property type="entry name" value="TPR"/>
    <property type="match status" value="1"/>
</dbReference>
<feature type="transmembrane region" description="Helical" evidence="8">
    <location>
        <begin position="366"/>
        <end position="385"/>
    </location>
</feature>
<comment type="similarity">
    <text evidence="5">Belongs to the Rap family.</text>
</comment>